<sequence>MDKESVEALEEHLDGLIETSRQLGIMAADFQQQSQSSFNQKFIALGNFLKNIDKMKDSFAEVKVPVSVFNYIDEGKNPLLYTKDCLMKTLKKNEEIKGKIVTIKTFRDLLLEELNKNFPEDYDAYVKIRQAEAAEAEAEANAQATHSEMIDEFNQPDIKKE</sequence>
<comment type="function">
    <text evidence="9">Component of the Mediator complex, a coactivator involved in the regulated transcription of nearly all RNA polymerase II-dependent genes. Mediator functions as a bridge to convey information from gene-specific regulatory proteins to the basal RNA polymerase II transcription machinery. Mediator is recruited to promoters by direct interactions with regulatory proteins and serves as a scaffold for the assembly of a functional preinitiation complex with RNA polymerase II and the general transcription factors.</text>
</comment>
<reference evidence="11" key="1">
    <citation type="submission" date="2021-02" db="EMBL/GenBank/DDBJ databases">
        <authorList>
            <person name="Nowell W R."/>
        </authorList>
    </citation>
    <scope>NUCLEOTIDE SEQUENCE</scope>
    <source>
        <strain evidence="11">Ploen Becks lab</strain>
    </source>
</reference>
<evidence type="ECO:0000256" key="7">
    <source>
        <dbReference type="ARBA" id="ARBA00023242"/>
    </source>
</evidence>
<dbReference type="AlphaFoldDB" id="A0A813NQJ5"/>
<keyword evidence="7 9" id="KW-0539">Nucleus</keyword>
<dbReference type="OrthoDB" id="337270at2759"/>
<evidence type="ECO:0000256" key="10">
    <source>
        <dbReference type="SAM" id="MobiDB-lite"/>
    </source>
</evidence>
<evidence type="ECO:0000313" key="11">
    <source>
        <dbReference type="EMBL" id="CAF0741125.1"/>
    </source>
</evidence>
<evidence type="ECO:0000256" key="3">
    <source>
        <dbReference type="ARBA" id="ARBA00019617"/>
    </source>
</evidence>
<comment type="subunit">
    <text evidence="9">Component of the Mediator complex.</text>
</comment>
<keyword evidence="12" id="KW-1185">Reference proteome</keyword>
<dbReference type="InterPro" id="IPR019145">
    <property type="entry name" value="Mediator_Med10"/>
</dbReference>
<comment type="subcellular location">
    <subcellularLocation>
        <location evidence="1 9">Nucleus</location>
    </subcellularLocation>
</comment>
<evidence type="ECO:0000313" key="12">
    <source>
        <dbReference type="Proteomes" id="UP000663879"/>
    </source>
</evidence>
<keyword evidence="4 9" id="KW-0805">Transcription regulation</keyword>
<evidence type="ECO:0000256" key="2">
    <source>
        <dbReference type="ARBA" id="ARBA00005389"/>
    </source>
</evidence>
<comment type="similarity">
    <text evidence="2 9">Belongs to the Mediator complex subunit 10 family.</text>
</comment>
<name>A0A813NQJ5_9BILA</name>
<organism evidence="11 12">
    <name type="scientific">Brachionus calyciflorus</name>
    <dbReference type="NCBI Taxonomy" id="104777"/>
    <lineage>
        <taxon>Eukaryota</taxon>
        <taxon>Metazoa</taxon>
        <taxon>Spiralia</taxon>
        <taxon>Gnathifera</taxon>
        <taxon>Rotifera</taxon>
        <taxon>Eurotatoria</taxon>
        <taxon>Monogononta</taxon>
        <taxon>Pseudotrocha</taxon>
        <taxon>Ploima</taxon>
        <taxon>Brachionidae</taxon>
        <taxon>Brachionus</taxon>
    </lineage>
</organism>
<evidence type="ECO:0000256" key="8">
    <source>
        <dbReference type="ARBA" id="ARBA00032004"/>
    </source>
</evidence>
<dbReference type="GO" id="GO:0006357">
    <property type="term" value="P:regulation of transcription by RNA polymerase II"/>
    <property type="evidence" value="ECO:0007669"/>
    <property type="project" value="InterPro"/>
</dbReference>
<evidence type="ECO:0000256" key="9">
    <source>
        <dbReference type="RuleBase" id="RU364146"/>
    </source>
</evidence>
<evidence type="ECO:0000256" key="6">
    <source>
        <dbReference type="ARBA" id="ARBA00023163"/>
    </source>
</evidence>
<comment type="caution">
    <text evidence="11">The sequence shown here is derived from an EMBL/GenBank/DDBJ whole genome shotgun (WGS) entry which is preliminary data.</text>
</comment>
<evidence type="ECO:0000256" key="4">
    <source>
        <dbReference type="ARBA" id="ARBA00023015"/>
    </source>
</evidence>
<dbReference type="Pfam" id="PF09748">
    <property type="entry name" value="Med10"/>
    <property type="match status" value="1"/>
</dbReference>
<keyword evidence="6 9" id="KW-0804">Transcription</keyword>
<evidence type="ECO:0000256" key="5">
    <source>
        <dbReference type="ARBA" id="ARBA00023159"/>
    </source>
</evidence>
<dbReference type="PANTHER" id="PTHR13345:SF13">
    <property type="entry name" value="MEDIATOR OF RNA POLYMERASE II TRANSCRIPTION SUBUNIT 10"/>
    <property type="match status" value="1"/>
</dbReference>
<protein>
    <recommendedName>
        <fullName evidence="3 9">Mediator of RNA polymerase II transcription subunit 10</fullName>
    </recommendedName>
    <alternativeName>
        <fullName evidence="8 9">Mediator complex subunit 10</fullName>
    </alternativeName>
</protein>
<dbReference type="GO" id="GO:0016592">
    <property type="term" value="C:mediator complex"/>
    <property type="evidence" value="ECO:0007669"/>
    <property type="project" value="InterPro"/>
</dbReference>
<dbReference type="GO" id="GO:0003712">
    <property type="term" value="F:transcription coregulator activity"/>
    <property type="evidence" value="ECO:0007669"/>
    <property type="project" value="InterPro"/>
</dbReference>
<accession>A0A813NQJ5</accession>
<feature type="region of interest" description="Disordered" evidence="10">
    <location>
        <begin position="137"/>
        <end position="161"/>
    </location>
</feature>
<gene>
    <name evidence="9" type="primary">MED10</name>
    <name evidence="11" type="ORF">OXX778_LOCUS3399</name>
</gene>
<dbReference type="EMBL" id="CAJNOC010000298">
    <property type="protein sequence ID" value="CAF0741125.1"/>
    <property type="molecule type" value="Genomic_DNA"/>
</dbReference>
<dbReference type="Proteomes" id="UP000663879">
    <property type="component" value="Unassembled WGS sequence"/>
</dbReference>
<evidence type="ECO:0000256" key="1">
    <source>
        <dbReference type="ARBA" id="ARBA00004123"/>
    </source>
</evidence>
<dbReference type="PANTHER" id="PTHR13345">
    <property type="entry name" value="MEDIATOR OF RNA POLYMERASE II TRANSCRIPTION SUBUNIT 10"/>
    <property type="match status" value="1"/>
</dbReference>
<proteinExistence type="inferred from homology"/>
<keyword evidence="5 9" id="KW-0010">Activator</keyword>